<gene>
    <name evidence="6" type="primary">sigI</name>
    <name evidence="8" type="ORF">SAMN05660706_13422</name>
</gene>
<sequence>MLYGDEWESSLQKIREGDEPAREELIEEAKPFIARVVGRLCGRSLNWDRDDELSVGLIAFNEAIDRYDAKLNVPFTAYARMVIRSRVTDYLRKENRWGRVDLNISDPPPDGAASRAENDASWEQYIAEVADWERKEEIKLYSETIKNLGITFGDLVDSSPRHRDTRETLIKAASYLAAHGDLYAELQNKKRMPVSELVRGTGISRKVLERGRKYIIAVATLLFYREEFIYLNSYIKLPRGEG</sequence>
<dbReference type="STRING" id="39060.SAMN05660706_13422"/>
<evidence type="ECO:0000256" key="5">
    <source>
        <dbReference type="ARBA" id="ARBA00023163"/>
    </source>
</evidence>
<keyword evidence="5 6" id="KW-0804">Transcription</keyword>
<evidence type="ECO:0000259" key="7">
    <source>
        <dbReference type="Pfam" id="PF04542"/>
    </source>
</evidence>
<dbReference type="GO" id="GO:0006352">
    <property type="term" value="P:DNA-templated transcription initiation"/>
    <property type="evidence" value="ECO:0007669"/>
    <property type="project" value="UniProtKB-UniRule"/>
</dbReference>
<evidence type="ECO:0000256" key="4">
    <source>
        <dbReference type="ARBA" id="ARBA00023125"/>
    </source>
</evidence>
<dbReference type="NCBIfam" id="TIGR02895">
    <property type="entry name" value="spore_sigI"/>
    <property type="match status" value="1"/>
</dbReference>
<keyword evidence="3 6" id="KW-0731">Sigma factor</keyword>
<dbReference type="RefSeq" id="WP_092486806.1">
    <property type="nucleotide sequence ID" value="NZ_FOYM01000034.1"/>
</dbReference>
<keyword evidence="1 6" id="KW-0963">Cytoplasm</keyword>
<keyword evidence="4 6" id="KW-0238">DNA-binding</keyword>
<dbReference type="HAMAP" id="MF_02064">
    <property type="entry name" value="Sigma70_SigI"/>
    <property type="match status" value="1"/>
</dbReference>
<comment type="similarity">
    <text evidence="6">Belongs to the sigma-70 factor family. SigI subfamily.</text>
</comment>
<dbReference type="Pfam" id="PF04542">
    <property type="entry name" value="Sigma70_r2"/>
    <property type="match status" value="1"/>
</dbReference>
<dbReference type="SUPFAM" id="SSF88946">
    <property type="entry name" value="Sigma2 domain of RNA polymerase sigma factors"/>
    <property type="match status" value="1"/>
</dbReference>
<keyword evidence="2 6" id="KW-0805">Transcription regulation</keyword>
<dbReference type="AlphaFoldDB" id="A0A1I6EBF4"/>
<comment type="subcellular location">
    <subcellularLocation>
        <location evidence="6">Cytoplasm</location>
    </subcellularLocation>
</comment>
<dbReference type="InterPro" id="IPR007627">
    <property type="entry name" value="RNA_pol_sigma70_r2"/>
</dbReference>
<dbReference type="PANTHER" id="PTHR30385">
    <property type="entry name" value="SIGMA FACTOR F FLAGELLAR"/>
    <property type="match status" value="1"/>
</dbReference>
<dbReference type="InterPro" id="IPR014244">
    <property type="entry name" value="RNA_pol_sigma-I"/>
</dbReference>
<keyword evidence="9" id="KW-1185">Reference proteome</keyword>
<organism evidence="8 9">
    <name type="scientific">Desulfoscipio geothermicus DSM 3669</name>
    <dbReference type="NCBI Taxonomy" id="1121426"/>
    <lineage>
        <taxon>Bacteria</taxon>
        <taxon>Bacillati</taxon>
        <taxon>Bacillota</taxon>
        <taxon>Clostridia</taxon>
        <taxon>Eubacteriales</taxon>
        <taxon>Desulfallaceae</taxon>
        <taxon>Desulfoscipio</taxon>
    </lineage>
</organism>
<dbReference type="EMBL" id="FOYM01000034">
    <property type="protein sequence ID" value="SFR15069.1"/>
    <property type="molecule type" value="Genomic_DNA"/>
</dbReference>
<evidence type="ECO:0000256" key="6">
    <source>
        <dbReference type="HAMAP-Rule" id="MF_02064"/>
    </source>
</evidence>
<name>A0A1I6EBF4_9FIRM</name>
<protein>
    <recommendedName>
        <fullName evidence="6">RNA polymerase sigma factor SigI</fullName>
    </recommendedName>
</protein>
<dbReference type="PANTHER" id="PTHR30385:SF6">
    <property type="entry name" value="RNA POLYMERASE SIGMA FACTOR SIGI"/>
    <property type="match status" value="1"/>
</dbReference>
<feature type="domain" description="RNA polymerase sigma-70 region 2" evidence="7">
    <location>
        <begin position="25"/>
        <end position="96"/>
    </location>
</feature>
<feature type="DNA-binding region" description="H-T-H motif" evidence="6">
    <location>
        <begin position="194"/>
        <end position="213"/>
    </location>
</feature>
<proteinExistence type="inferred from homology"/>
<dbReference type="InterPro" id="IPR014284">
    <property type="entry name" value="RNA_pol_sigma-70_dom"/>
</dbReference>
<dbReference type="InterPro" id="IPR013325">
    <property type="entry name" value="RNA_pol_sigma_r2"/>
</dbReference>
<dbReference type="GO" id="GO:0016987">
    <property type="term" value="F:sigma factor activity"/>
    <property type="evidence" value="ECO:0007669"/>
    <property type="project" value="UniProtKB-UniRule"/>
</dbReference>
<dbReference type="NCBIfam" id="NF006175">
    <property type="entry name" value="PRK08311.2-3"/>
    <property type="match status" value="1"/>
</dbReference>
<reference evidence="9" key="1">
    <citation type="submission" date="2016-10" db="EMBL/GenBank/DDBJ databases">
        <authorList>
            <person name="Varghese N."/>
            <person name="Submissions S."/>
        </authorList>
    </citation>
    <scope>NUCLEOTIDE SEQUENCE [LARGE SCALE GENOMIC DNA]</scope>
    <source>
        <strain evidence="9">DSM 3669</strain>
    </source>
</reference>
<feature type="short sequence motif" description="Polymerase core binding" evidence="6">
    <location>
        <begin position="51"/>
        <end position="64"/>
    </location>
</feature>
<evidence type="ECO:0000256" key="1">
    <source>
        <dbReference type="ARBA" id="ARBA00022490"/>
    </source>
</evidence>
<dbReference type="PIRSF" id="PIRSF038953">
    <property type="entry name" value="SigI"/>
    <property type="match status" value="1"/>
</dbReference>
<evidence type="ECO:0000313" key="9">
    <source>
        <dbReference type="Proteomes" id="UP000199584"/>
    </source>
</evidence>
<accession>A0A1I6EBF4</accession>
<dbReference type="GO" id="GO:0003677">
    <property type="term" value="F:DNA binding"/>
    <property type="evidence" value="ECO:0007669"/>
    <property type="project" value="UniProtKB-UniRule"/>
</dbReference>
<dbReference type="Proteomes" id="UP000199584">
    <property type="component" value="Unassembled WGS sequence"/>
</dbReference>
<evidence type="ECO:0000256" key="2">
    <source>
        <dbReference type="ARBA" id="ARBA00023015"/>
    </source>
</evidence>
<comment type="subunit">
    <text evidence="6">Interacts with RsgI.</text>
</comment>
<comment type="activity regulation">
    <text evidence="6">Negatively regulated by the anti-sigma-I factor RsgI.</text>
</comment>
<dbReference type="NCBIfam" id="TIGR02937">
    <property type="entry name" value="sigma70-ECF"/>
    <property type="match status" value="1"/>
</dbReference>
<evidence type="ECO:0000256" key="3">
    <source>
        <dbReference type="ARBA" id="ARBA00023082"/>
    </source>
</evidence>
<evidence type="ECO:0000313" key="8">
    <source>
        <dbReference type="EMBL" id="SFR15069.1"/>
    </source>
</evidence>
<dbReference type="Gene3D" id="1.10.1740.10">
    <property type="match status" value="1"/>
</dbReference>
<comment type="function">
    <text evidence="6">Sigma factors are initiation factors that promote the attachment of RNA polymerase to specific initiation sites and are then released.</text>
</comment>
<dbReference type="OrthoDB" id="3190733at2"/>
<keyword evidence="6" id="KW-0346">Stress response</keyword>
<dbReference type="GO" id="GO:0005737">
    <property type="term" value="C:cytoplasm"/>
    <property type="evidence" value="ECO:0007669"/>
    <property type="project" value="UniProtKB-SubCell"/>
</dbReference>